<dbReference type="EMBL" id="MBTF01000035">
    <property type="protein sequence ID" value="OOQ57917.1"/>
    <property type="molecule type" value="Genomic_DNA"/>
</dbReference>
<proteinExistence type="predicted"/>
<dbReference type="AlphaFoldDB" id="A0A1S9PAR6"/>
<evidence type="ECO:0000313" key="2">
    <source>
        <dbReference type="Proteomes" id="UP000189739"/>
    </source>
</evidence>
<organism evidence="1 2">
    <name type="scientific">Mucilaginibacter pedocola</name>
    <dbReference type="NCBI Taxonomy" id="1792845"/>
    <lineage>
        <taxon>Bacteria</taxon>
        <taxon>Pseudomonadati</taxon>
        <taxon>Bacteroidota</taxon>
        <taxon>Sphingobacteriia</taxon>
        <taxon>Sphingobacteriales</taxon>
        <taxon>Sphingobacteriaceae</taxon>
        <taxon>Mucilaginibacter</taxon>
    </lineage>
</organism>
<dbReference type="CDD" id="cd04647">
    <property type="entry name" value="LbH_MAT_like"/>
    <property type="match status" value="1"/>
</dbReference>
<sequence length="222" mass="23157">MFIVLLGRSRQVLRGLFVKILVKSKGLMFIGTGVKIKHAHLISAGKNLILEDGVYLNALSANGIKLKDNVTIARNSTILCTGVIAHKGIGVSIGNNTGINENAFIGGQGGIEIGDNVIIGPGVKIFSENHVFADADVIIKNQGVTRVGVVIKDNCWIGAGVTIIDGVTIGEGCVIAAGSVVTRSVPPNSIARGVPAKVLKSRCFATEANLIKQEIPTIKISA</sequence>
<name>A0A1S9PAR6_9SPHI</name>
<accession>A0A1S9PAR6</accession>
<dbReference type="Proteomes" id="UP000189739">
    <property type="component" value="Unassembled WGS sequence"/>
</dbReference>
<dbReference type="InterPro" id="IPR011004">
    <property type="entry name" value="Trimer_LpxA-like_sf"/>
</dbReference>
<dbReference type="STRING" id="1792845.BC343_13320"/>
<evidence type="ECO:0008006" key="3">
    <source>
        <dbReference type="Google" id="ProtNLM"/>
    </source>
</evidence>
<dbReference type="SUPFAM" id="SSF51161">
    <property type="entry name" value="Trimeric LpxA-like enzymes"/>
    <property type="match status" value="2"/>
</dbReference>
<gene>
    <name evidence="1" type="ORF">BC343_13320</name>
</gene>
<protein>
    <recommendedName>
        <fullName evidence="3">Acetyltransferase</fullName>
    </recommendedName>
</protein>
<dbReference type="PANTHER" id="PTHR23416">
    <property type="entry name" value="SIALIC ACID SYNTHASE-RELATED"/>
    <property type="match status" value="1"/>
</dbReference>
<dbReference type="InterPro" id="IPR001451">
    <property type="entry name" value="Hexapep"/>
</dbReference>
<comment type="caution">
    <text evidence="1">The sequence shown here is derived from an EMBL/GenBank/DDBJ whole genome shotgun (WGS) entry which is preliminary data.</text>
</comment>
<dbReference type="Gene3D" id="2.160.10.10">
    <property type="entry name" value="Hexapeptide repeat proteins"/>
    <property type="match status" value="1"/>
</dbReference>
<dbReference type="Pfam" id="PF00132">
    <property type="entry name" value="Hexapep"/>
    <property type="match status" value="1"/>
</dbReference>
<evidence type="ECO:0000313" key="1">
    <source>
        <dbReference type="EMBL" id="OOQ57917.1"/>
    </source>
</evidence>
<dbReference type="InterPro" id="IPR051159">
    <property type="entry name" value="Hexapeptide_acetyltransf"/>
</dbReference>
<keyword evidence="2" id="KW-1185">Reference proteome</keyword>
<reference evidence="1 2" key="1">
    <citation type="submission" date="2016-07" db="EMBL/GenBank/DDBJ databases">
        <title>Genomic analysis of zinc-resistant bacterium Mucilaginibacter pedocola TBZ30.</title>
        <authorList>
            <person name="Huang J."/>
            <person name="Tang J."/>
        </authorList>
    </citation>
    <scope>NUCLEOTIDE SEQUENCE [LARGE SCALE GENOMIC DNA]</scope>
    <source>
        <strain evidence="1 2">TBZ30</strain>
    </source>
</reference>